<dbReference type="Pfam" id="PF01839">
    <property type="entry name" value="FG-GAP"/>
    <property type="match status" value="1"/>
</dbReference>
<dbReference type="InterPro" id="IPR014755">
    <property type="entry name" value="Cu-Rt/internalin_Ig-like"/>
</dbReference>
<feature type="domain" description="SbsA Ig-like" evidence="4">
    <location>
        <begin position="787"/>
        <end position="896"/>
    </location>
</feature>
<evidence type="ECO:0000256" key="3">
    <source>
        <dbReference type="ARBA" id="ARBA00023180"/>
    </source>
</evidence>
<sequence length="1838" mass="190684">MRCHLQSIKKFPTLTLYNLHAFFHINFLTIMAINTPSSLVRRELFIFDASVSNVATLASALPANSDYFVLDSTRDGLGQMADVLAGQTDIDALHIFSHGSAGLLRLGNSSLSLANLNNYELPLSQIGSSLSPSSDILLYGCNVGAGDDGQQFVATLAELTGADVAASADVTGSAALGGDWELEVESGVVENEPMAVAGFEGVLANSIPTISAPLATTVAAGDSPVSLNLLANAHDDDLTDTLSVGNVSYTVNGVPSALPAGITMNGNALTIDSANTAYNGMAQGEQKTIVVTYKLLDSYANAEISFATKVDYAVGSGPVGTTSADVNGDGELDLIVANFQSDTVSVLKNNGDGIFATKVDYPTGSCPQSVTSSDVNGDGKLDLIATNWGSDTVSVLENNGEGTFATKVDYATGYSPWPVTSADVNGDGKFDLIVANFYSNTVSVLKNNGDGTFVTKVDYPTGLSPLSVTSADVNGDSELDLIVANMYSDTISVLNNNGDGTFATQVDYPTGSFPYSVTSSDVNGDGKLDLIVVNYYSNTVSVLNNNGDGTFATQVDYPTGTWPSSVTSADVNGDGKLDLIVANAQSMVSVLKNNGDGTFATKVDYPTGLSPYSVTSSDVNGDGKPDLIIANRDSATVSVLINNSTGFSSVYPTTTATITITGANDAPIVDVTDVIGTVTKPVPPIGNLTDSGTIHFTDVDLSDSHSISSVTPSAGVLGTLTSTITADTTGTGLGGAITWHYSVAASAVEYLAEGEHKVETFTFSLLDGHGGSVERTVGVTITSPNADTILPTLSNSTPADAATAVAVDSNITLTFSENVQASTGNIVITNGSDTRTIDVTDNTQVTFSGNTVTINPTADLQAGHHYHVEMANGAITDEAGNAFAGISDVTALDFTTKGNVAPHIFAPVSLSFADKIDYVTGAQPNSVTAADINSDGNVDLIVANWGGNTVSVLNNNGDGTFANKVDYTTGSGVISVTNADVDGDGSVDLIFANSISNTISVLKNNGDGIFSPKVDYSVGKNPWSIISTDIDNDGMPDLIVGTNGHDMPWDMGLAQICNAISVFKNNGDGSFASKVDYAIENAFFSVASADVNGDGQTDLIGANWTTGGLSILQNNGDGSFASKVDYAIPNSFYSVASTDLNSDGKPDIFGSNLAVNGVSILQNNGDGTFASKVDYATGSNPWIVNSCDINGDGFSDISVVNTGSNTVSVLINKGDGTFLDKKDYSTGNMPFGLSSADLNKDGKSDLIVVNSSDSNTVSVFLNSTSSVLTHFTEQTPVAVCSDISSSDPDGDASWNGGALTIQVTANAEATDTLSIATTNPGGNGVWLDTTIGYKLMAGTTEIGSANAALVSNGSTLSFSFNANSTNAMVQDVARSVTFNNSSDTPSELERTVTFTVTDNFGASASVEQIITVTAVNDPIDSISPVLTSSTPSDNTTGVAVSSNITLTFSENVHAGTGNITITDGTDTHTIAVANTTQITFNGKTVIINPTKNLQEGHHYHVEVANGAIKDLAGNAFAGINDATTLNFTTVKSDSDHHDLTGTITFWKTGQALSDVHVNLMPTASTGTAHLIDFRNIELHADGSRTVEIWKTATPTEAENVDFELELQAGSTATWQSMLPNGWLSADGADGNLFSVQAAGLNAPLSANAVQLGVLTLTQPTDTQTFSLSLVDGIVGTQEATPFTLHSEQTISDAAGNYFFTNLQESNYTISANKEYNTLHNAVTSADALAALKIAVGLTPNEDGSAILPYQYLAADVTHDGRVRSTDALTILKMAVGYEGAPENAWIFVAEEDVLATSMSRKAVDWSIEKIDVPLENDTQVDLIGIVKGDIDGSWGMVG</sequence>
<dbReference type="PANTHER" id="PTHR46580">
    <property type="entry name" value="SENSOR KINASE-RELATED"/>
    <property type="match status" value="1"/>
</dbReference>
<dbReference type="Gene3D" id="2.60.40.1220">
    <property type="match status" value="2"/>
</dbReference>
<proteinExistence type="predicted"/>
<keyword evidence="3" id="KW-0325">Glycoprotein</keyword>
<gene>
    <name evidence="6" type="ordered locus">Cag_1560</name>
</gene>
<dbReference type="InterPro" id="IPR010221">
    <property type="entry name" value="VCBS_dom"/>
</dbReference>
<dbReference type="Pfam" id="PF14252">
    <property type="entry name" value="DUF4347"/>
    <property type="match status" value="1"/>
</dbReference>
<dbReference type="InterPro" id="IPR036439">
    <property type="entry name" value="Dockerin_dom_sf"/>
</dbReference>
<dbReference type="HOGENOM" id="CLU_237190_0_0_10"/>
<dbReference type="GO" id="GO:0000272">
    <property type="term" value="P:polysaccharide catabolic process"/>
    <property type="evidence" value="ECO:0007669"/>
    <property type="project" value="InterPro"/>
</dbReference>
<dbReference type="InterPro" id="IPR032812">
    <property type="entry name" value="SbsA_Ig"/>
</dbReference>
<dbReference type="eggNOG" id="COG2931">
    <property type="taxonomic scope" value="Bacteria"/>
</dbReference>
<keyword evidence="2" id="KW-0677">Repeat</keyword>
<name>Q3AQB0_CHLCH</name>
<protein>
    <submittedName>
        <fullName evidence="6">VCBS</fullName>
    </submittedName>
</protein>
<dbReference type="InterPro" id="IPR013517">
    <property type="entry name" value="FG-GAP"/>
</dbReference>
<dbReference type="Gene3D" id="2.30.30.100">
    <property type="match status" value="9"/>
</dbReference>
<evidence type="ECO:0000313" key="6">
    <source>
        <dbReference type="EMBL" id="ABB28815.1"/>
    </source>
</evidence>
<feature type="domain" description="SbsA Ig-like" evidence="4">
    <location>
        <begin position="1420"/>
        <end position="1529"/>
    </location>
</feature>
<dbReference type="InterPro" id="IPR028994">
    <property type="entry name" value="Integrin_alpha_N"/>
</dbReference>
<dbReference type="KEGG" id="cch:Cag_1560"/>
<keyword evidence="1" id="KW-0732">Signal</keyword>
<dbReference type="Gene3D" id="1.10.1330.10">
    <property type="entry name" value="Dockerin domain"/>
    <property type="match status" value="1"/>
</dbReference>
<dbReference type="eggNOG" id="COG2911">
    <property type="taxonomic scope" value="Bacteria"/>
</dbReference>
<evidence type="ECO:0000259" key="5">
    <source>
        <dbReference type="Pfam" id="PF14252"/>
    </source>
</evidence>
<dbReference type="EMBL" id="CP000108">
    <property type="protein sequence ID" value="ABB28815.1"/>
    <property type="molecule type" value="Genomic_DNA"/>
</dbReference>
<dbReference type="eggNOG" id="COG2706">
    <property type="taxonomic scope" value="Bacteria"/>
</dbReference>
<dbReference type="Pfam" id="PF13205">
    <property type="entry name" value="Big_5"/>
    <property type="match status" value="2"/>
</dbReference>
<dbReference type="SMART" id="SM00191">
    <property type="entry name" value="Int_alpha"/>
    <property type="match status" value="6"/>
</dbReference>
<organism evidence="6">
    <name type="scientific">Chlorobium chlorochromatii (strain CaD3)</name>
    <dbReference type="NCBI Taxonomy" id="340177"/>
    <lineage>
        <taxon>Bacteria</taxon>
        <taxon>Pseudomonadati</taxon>
        <taxon>Chlorobiota</taxon>
        <taxon>Chlorobiia</taxon>
        <taxon>Chlorobiales</taxon>
        <taxon>Chlorobiaceae</taxon>
        <taxon>Chlorobium/Pelodictyon group</taxon>
        <taxon>Chlorobium</taxon>
    </lineage>
</organism>
<accession>Q3AQB0</accession>
<evidence type="ECO:0000259" key="4">
    <source>
        <dbReference type="Pfam" id="PF13205"/>
    </source>
</evidence>
<dbReference type="Gene3D" id="2.130.10.130">
    <property type="entry name" value="Integrin alpha, N-terminal"/>
    <property type="match status" value="1"/>
</dbReference>
<dbReference type="STRING" id="340177.Cag_1560"/>
<dbReference type="Pfam" id="PF13517">
    <property type="entry name" value="FG-GAP_3"/>
    <property type="match status" value="5"/>
</dbReference>
<dbReference type="InterPro" id="IPR013519">
    <property type="entry name" value="Int_alpha_beta-p"/>
</dbReference>
<dbReference type="InterPro" id="IPR025592">
    <property type="entry name" value="DUF4347"/>
</dbReference>
<evidence type="ECO:0000256" key="1">
    <source>
        <dbReference type="ARBA" id="ARBA00022729"/>
    </source>
</evidence>
<evidence type="ECO:0000256" key="2">
    <source>
        <dbReference type="ARBA" id="ARBA00022737"/>
    </source>
</evidence>
<dbReference type="OrthoDB" id="596127at2"/>
<reference evidence="6" key="1">
    <citation type="submission" date="2005-08" db="EMBL/GenBank/DDBJ databases">
        <title>Complete sequence of Chlorobium chlorochromatii CaD3.</title>
        <authorList>
            <person name="Copeland A."/>
            <person name="Lucas S."/>
            <person name="Lapidus A."/>
            <person name="Barry K."/>
            <person name="Detter J.C."/>
            <person name="Glavina T."/>
            <person name="Hammon N."/>
            <person name="Israni S."/>
            <person name="Pitluck S."/>
            <person name="Bryant D."/>
            <person name="Schmutz J."/>
            <person name="Larimer F."/>
            <person name="Land M."/>
            <person name="Kyrpides N."/>
            <person name="Ivanova N."/>
            <person name="Richardson P."/>
        </authorList>
    </citation>
    <scope>NUCLEOTIDE SEQUENCE [LARGE SCALE GENOMIC DNA]</scope>
    <source>
        <strain evidence="6">CaD3</strain>
    </source>
</reference>
<feature type="domain" description="DUF4347" evidence="5">
    <location>
        <begin position="45"/>
        <end position="194"/>
    </location>
</feature>
<dbReference type="NCBIfam" id="TIGR01965">
    <property type="entry name" value="VCBS_repeat"/>
    <property type="match status" value="1"/>
</dbReference>
<dbReference type="SUPFAM" id="SSF69318">
    <property type="entry name" value="Integrin alpha N-terminal domain"/>
    <property type="match status" value="3"/>
</dbReference>